<feature type="compositionally biased region" description="Basic and acidic residues" evidence="1">
    <location>
        <begin position="353"/>
        <end position="362"/>
    </location>
</feature>
<name>A0AAD4BNG6_BOLED</name>
<reference evidence="2" key="1">
    <citation type="submission" date="2019-10" db="EMBL/GenBank/DDBJ databases">
        <authorList>
            <consortium name="DOE Joint Genome Institute"/>
            <person name="Kuo A."/>
            <person name="Miyauchi S."/>
            <person name="Kiss E."/>
            <person name="Drula E."/>
            <person name="Kohler A."/>
            <person name="Sanchez-Garcia M."/>
            <person name="Andreopoulos B."/>
            <person name="Barry K.W."/>
            <person name="Bonito G."/>
            <person name="Buee M."/>
            <person name="Carver A."/>
            <person name="Chen C."/>
            <person name="Cichocki N."/>
            <person name="Clum A."/>
            <person name="Culley D."/>
            <person name="Crous P.W."/>
            <person name="Fauchery L."/>
            <person name="Girlanda M."/>
            <person name="Hayes R."/>
            <person name="Keri Z."/>
            <person name="LaButti K."/>
            <person name="Lipzen A."/>
            <person name="Lombard V."/>
            <person name="Magnuson J."/>
            <person name="Maillard F."/>
            <person name="Morin E."/>
            <person name="Murat C."/>
            <person name="Nolan M."/>
            <person name="Ohm R."/>
            <person name="Pangilinan J."/>
            <person name="Pereira M."/>
            <person name="Perotto S."/>
            <person name="Peter M."/>
            <person name="Riley R."/>
            <person name="Sitrit Y."/>
            <person name="Stielow B."/>
            <person name="Szollosi G."/>
            <person name="Zifcakova L."/>
            <person name="Stursova M."/>
            <person name="Spatafora J.W."/>
            <person name="Tedersoo L."/>
            <person name="Vaario L.-M."/>
            <person name="Yamada A."/>
            <person name="Yan M."/>
            <person name="Wang P."/>
            <person name="Xu J."/>
            <person name="Bruns T."/>
            <person name="Baldrian P."/>
            <person name="Vilgalys R."/>
            <person name="Henrissat B."/>
            <person name="Grigoriev I.V."/>
            <person name="Hibbett D."/>
            <person name="Nagy L.G."/>
            <person name="Martin F.M."/>
        </authorList>
    </citation>
    <scope>NUCLEOTIDE SEQUENCE</scope>
    <source>
        <strain evidence="2">BED1</strain>
    </source>
</reference>
<sequence>MPLLGGLFHKRNIYSKNGPTATESSQSSSASNRDSTEGDYVFPPPPPMYNLPAAASSSKLKLPFRRKPQLAQPNPRDSPHSVVSLNDAAPPRISSVTSDSGHDLPPPPRKSLFGVYSNDSHHSVHSLPNEPHVHPDTHPRLSSSDFRTESHLPHPHKKSPGLFSWARERTKSKPPPPPSSISSLSSTSPPIDDASSFNLKSFRHVRADSPATHPENLPIPSSDSLLPPARPRPRGSSVASDSSQRMSIAAFREAQARSRANSPVPSFRPPSTADTLRVDGSGRKRASTVSVVSGTDQPQLNKNVTAAPMPTIRPGSSTDTSSDDSDSEEDEDEEVDSDGEPLPKPARKRTITRRADGVRARSDAGNSPATTPIDQPSHAQHESPKLSKAAPPLTLYTRTRASVSTSALTPSAAARRASILAAANSASSPHIQSRPPPPKLKVDSDESTDSEYTDSEDMPLSDLLAPRRPGSSASNQSSSRPRMPAKPLIDIHSLARGPPLITPILRHEDSLRNMNAKGREQGGEKDQPFSIPAVLALSSSTSPPISPSVSKHNAMPTNKPAIPTHYRKSSSDVPALAKSEGPDNDDDLMNAIRLVGSLDKALEQSSGTAKPSDRIMPTPIREREPPTSFTVLSRPPHRQSTAETSASLSPVSQAHSNTALPTQPDICARQRAPAMTKTPVQNDKSDAISIASAAHSSTSRSSSRIPPVPLIHSIPDSPSVKEDYKPGHPRSNSAVNASESRSQAPPTSRVPPTSSSASTKMPSHGYQPSLMPRRPFASNRSVRGGSPAGSSTGDSSSGRAPFTPRDGSDIGVRLKDEASDVSSTLKARGHAKQPSVTFEDPPHTSRERAKAGLTDEQRTRERRRSEAKAAIELGKIVNSRGPLVNDEFDEDVKPRGRNPTINVTMENGGHGMVPGWQAWQQPMPTGMPMAPPQLSNDPAFLAAHQRALMVAKQAYQMAVAQHAMQMAGEEWERSSNAGFGSGGSVYGGGSGGSVYGGGSGGSVYGGGSGGSVYGGMGGGMAPMGMMSMNMGMLMPPNQWPRSSVAFPGVAASVYGGINSSQSEYRGGGGWGTRSVYGESFGQSSSPLSGVGNGGPSSAASAYGGNSRPRARTGVSPPSTSSRTPGKSAVRGRAAPPSSWKNGR</sequence>
<feature type="compositionally biased region" description="Acidic residues" evidence="1">
    <location>
        <begin position="321"/>
        <end position="339"/>
    </location>
</feature>
<reference evidence="2" key="2">
    <citation type="journal article" date="2020" name="Nat. Commun.">
        <title>Large-scale genome sequencing of mycorrhizal fungi provides insights into the early evolution of symbiotic traits.</title>
        <authorList>
            <person name="Miyauchi S."/>
            <person name="Kiss E."/>
            <person name="Kuo A."/>
            <person name="Drula E."/>
            <person name="Kohler A."/>
            <person name="Sanchez-Garcia M."/>
            <person name="Morin E."/>
            <person name="Andreopoulos B."/>
            <person name="Barry K.W."/>
            <person name="Bonito G."/>
            <person name="Buee M."/>
            <person name="Carver A."/>
            <person name="Chen C."/>
            <person name="Cichocki N."/>
            <person name="Clum A."/>
            <person name="Culley D."/>
            <person name="Crous P.W."/>
            <person name="Fauchery L."/>
            <person name="Girlanda M."/>
            <person name="Hayes R.D."/>
            <person name="Keri Z."/>
            <person name="LaButti K."/>
            <person name="Lipzen A."/>
            <person name="Lombard V."/>
            <person name="Magnuson J."/>
            <person name="Maillard F."/>
            <person name="Murat C."/>
            <person name="Nolan M."/>
            <person name="Ohm R.A."/>
            <person name="Pangilinan J."/>
            <person name="Pereira M.F."/>
            <person name="Perotto S."/>
            <person name="Peter M."/>
            <person name="Pfister S."/>
            <person name="Riley R."/>
            <person name="Sitrit Y."/>
            <person name="Stielow J.B."/>
            <person name="Szollosi G."/>
            <person name="Zifcakova L."/>
            <person name="Stursova M."/>
            <person name="Spatafora J.W."/>
            <person name="Tedersoo L."/>
            <person name="Vaario L.M."/>
            <person name="Yamada A."/>
            <person name="Yan M."/>
            <person name="Wang P."/>
            <person name="Xu J."/>
            <person name="Bruns T."/>
            <person name="Baldrian P."/>
            <person name="Vilgalys R."/>
            <person name="Dunand C."/>
            <person name="Henrissat B."/>
            <person name="Grigoriev I.V."/>
            <person name="Hibbett D."/>
            <person name="Nagy L.G."/>
            <person name="Martin F.M."/>
        </authorList>
    </citation>
    <scope>NUCLEOTIDE SEQUENCE</scope>
    <source>
        <strain evidence="2">BED1</strain>
    </source>
</reference>
<feature type="compositionally biased region" description="Polar residues" evidence="1">
    <location>
        <begin position="638"/>
        <end position="661"/>
    </location>
</feature>
<proteinExistence type="predicted"/>
<comment type="caution">
    <text evidence="2">The sequence shown here is derived from an EMBL/GenBank/DDBJ whole genome shotgun (WGS) entry which is preliminary data.</text>
</comment>
<organism evidence="2 3">
    <name type="scientific">Boletus edulis BED1</name>
    <dbReference type="NCBI Taxonomy" id="1328754"/>
    <lineage>
        <taxon>Eukaryota</taxon>
        <taxon>Fungi</taxon>
        <taxon>Dikarya</taxon>
        <taxon>Basidiomycota</taxon>
        <taxon>Agaricomycotina</taxon>
        <taxon>Agaricomycetes</taxon>
        <taxon>Agaricomycetidae</taxon>
        <taxon>Boletales</taxon>
        <taxon>Boletineae</taxon>
        <taxon>Boletaceae</taxon>
        <taxon>Boletoideae</taxon>
        <taxon>Boletus</taxon>
    </lineage>
</organism>
<feature type="compositionally biased region" description="Basic and acidic residues" evidence="1">
    <location>
        <begin position="840"/>
        <end position="864"/>
    </location>
</feature>
<accession>A0AAD4BNG6</accession>
<feature type="compositionally biased region" description="Low complexity" evidence="1">
    <location>
        <begin position="538"/>
        <end position="550"/>
    </location>
</feature>
<feature type="region of interest" description="Disordered" evidence="1">
    <location>
        <begin position="1"/>
        <end position="393"/>
    </location>
</feature>
<dbReference type="AlphaFoldDB" id="A0AAD4BNG6"/>
<evidence type="ECO:0000313" key="3">
    <source>
        <dbReference type="Proteomes" id="UP001194468"/>
    </source>
</evidence>
<protein>
    <submittedName>
        <fullName evidence="2">Uncharacterized protein</fullName>
    </submittedName>
</protein>
<evidence type="ECO:0000313" key="2">
    <source>
        <dbReference type="EMBL" id="KAF8435688.1"/>
    </source>
</evidence>
<feature type="compositionally biased region" description="Low complexity" evidence="1">
    <location>
        <begin position="467"/>
        <end position="482"/>
    </location>
</feature>
<feature type="compositionally biased region" description="Polar residues" evidence="1">
    <location>
        <begin position="730"/>
        <end position="744"/>
    </location>
</feature>
<feature type="region of interest" description="Disordered" evidence="1">
    <location>
        <begin position="420"/>
        <end position="864"/>
    </location>
</feature>
<feature type="compositionally biased region" description="Low complexity" evidence="1">
    <location>
        <begin position="784"/>
        <end position="798"/>
    </location>
</feature>
<feature type="region of interest" description="Disordered" evidence="1">
    <location>
        <begin position="1081"/>
        <end position="1143"/>
    </location>
</feature>
<feature type="compositionally biased region" description="Low complexity" evidence="1">
    <location>
        <begin position="687"/>
        <end position="705"/>
    </location>
</feature>
<feature type="compositionally biased region" description="Polar residues" evidence="1">
    <location>
        <begin position="14"/>
        <end position="23"/>
    </location>
</feature>
<gene>
    <name evidence="2" type="ORF">L210DRAFT_2503364</name>
</gene>
<feature type="compositionally biased region" description="Low complexity" evidence="1">
    <location>
        <begin position="745"/>
        <end position="759"/>
    </location>
</feature>
<feature type="compositionally biased region" description="Basic and acidic residues" evidence="1">
    <location>
        <begin position="806"/>
        <end position="818"/>
    </location>
</feature>
<feature type="compositionally biased region" description="Polar residues" evidence="1">
    <location>
        <begin position="237"/>
        <end position="246"/>
    </location>
</feature>
<dbReference type="Proteomes" id="UP001194468">
    <property type="component" value="Unassembled WGS sequence"/>
</dbReference>
<dbReference type="EMBL" id="WHUW01000024">
    <property type="protein sequence ID" value="KAF8435688.1"/>
    <property type="molecule type" value="Genomic_DNA"/>
</dbReference>
<feature type="compositionally biased region" description="Polar residues" evidence="1">
    <location>
        <begin position="1115"/>
        <end position="1124"/>
    </location>
</feature>
<feature type="compositionally biased region" description="Basic and acidic residues" evidence="1">
    <location>
        <begin position="505"/>
        <end position="527"/>
    </location>
</feature>
<evidence type="ECO:0000256" key="1">
    <source>
        <dbReference type="SAM" id="MobiDB-lite"/>
    </source>
</evidence>
<feature type="compositionally biased region" description="Polar residues" evidence="1">
    <location>
        <begin position="364"/>
        <end position="378"/>
    </location>
</feature>
<feature type="compositionally biased region" description="Acidic residues" evidence="1">
    <location>
        <begin position="445"/>
        <end position="459"/>
    </location>
</feature>
<feature type="compositionally biased region" description="Low complexity" evidence="1">
    <location>
        <begin position="218"/>
        <end position="227"/>
    </location>
</feature>
<keyword evidence="3" id="KW-1185">Reference proteome</keyword>
<feature type="compositionally biased region" description="Low complexity" evidence="1">
    <location>
        <begin position="1095"/>
        <end position="1106"/>
    </location>
</feature>
<feature type="compositionally biased region" description="Low complexity" evidence="1">
    <location>
        <begin position="24"/>
        <end position="33"/>
    </location>
</feature>
<feature type="compositionally biased region" description="Polar residues" evidence="1">
    <location>
        <begin position="287"/>
        <end position="304"/>
    </location>
</feature>
<feature type="compositionally biased region" description="Low complexity" evidence="1">
    <location>
        <begin position="180"/>
        <end position="191"/>
    </location>
</feature>